<gene>
    <name evidence="3" type="ORF">A2149_08995</name>
</gene>
<feature type="transmembrane region" description="Helical" evidence="1">
    <location>
        <begin position="243"/>
        <end position="261"/>
    </location>
</feature>
<dbReference type="PANTHER" id="PTHR22911">
    <property type="entry name" value="ACYL-MALONYL CONDENSING ENZYME-RELATED"/>
    <property type="match status" value="1"/>
</dbReference>
<dbReference type="AlphaFoldDB" id="A0A1F7RYA0"/>
<comment type="caution">
    <text evidence="3">The sequence shown here is derived from an EMBL/GenBank/DDBJ whole genome shotgun (WGS) entry which is preliminary data.</text>
</comment>
<evidence type="ECO:0000313" key="3">
    <source>
        <dbReference type="EMBL" id="OGL45964.1"/>
    </source>
</evidence>
<keyword evidence="1" id="KW-0812">Transmembrane</keyword>
<organism evidence="3 4">
    <name type="scientific">Candidatus Schekmanbacteria bacterium RBG_16_38_11</name>
    <dbReference type="NCBI Taxonomy" id="1817880"/>
    <lineage>
        <taxon>Bacteria</taxon>
        <taxon>Candidatus Schekmaniibacteriota</taxon>
    </lineage>
</organism>
<reference evidence="3 4" key="1">
    <citation type="journal article" date="2016" name="Nat. Commun.">
        <title>Thousands of microbial genomes shed light on interconnected biogeochemical processes in an aquifer system.</title>
        <authorList>
            <person name="Anantharaman K."/>
            <person name="Brown C.T."/>
            <person name="Hug L.A."/>
            <person name="Sharon I."/>
            <person name="Castelle C.J."/>
            <person name="Probst A.J."/>
            <person name="Thomas B.C."/>
            <person name="Singh A."/>
            <person name="Wilkins M.J."/>
            <person name="Karaoz U."/>
            <person name="Brodie E.L."/>
            <person name="Williams K.H."/>
            <person name="Hubbard S.S."/>
            <person name="Banfield J.F."/>
        </authorList>
    </citation>
    <scope>NUCLEOTIDE SEQUENCE [LARGE SCALE GENOMIC DNA]</scope>
</reference>
<feature type="transmembrane region" description="Helical" evidence="1">
    <location>
        <begin position="116"/>
        <end position="134"/>
    </location>
</feature>
<feature type="transmembrane region" description="Helical" evidence="1">
    <location>
        <begin position="273"/>
        <end position="289"/>
    </location>
</feature>
<dbReference type="SUPFAM" id="SSF103481">
    <property type="entry name" value="Multidrug resistance efflux transporter EmrE"/>
    <property type="match status" value="2"/>
</dbReference>
<feature type="transmembrane region" description="Helical" evidence="1">
    <location>
        <begin position="181"/>
        <end position="199"/>
    </location>
</feature>
<keyword evidence="1" id="KW-0472">Membrane</keyword>
<feature type="transmembrane region" description="Helical" evidence="1">
    <location>
        <begin position="92"/>
        <end position="110"/>
    </location>
</feature>
<feature type="domain" description="EamA" evidence="2">
    <location>
        <begin position="2"/>
        <end position="133"/>
    </location>
</feature>
<proteinExistence type="predicted"/>
<evidence type="ECO:0000256" key="1">
    <source>
        <dbReference type="SAM" id="Phobius"/>
    </source>
</evidence>
<name>A0A1F7RYA0_9BACT</name>
<dbReference type="Proteomes" id="UP000178435">
    <property type="component" value="Unassembled WGS sequence"/>
</dbReference>
<evidence type="ECO:0000259" key="2">
    <source>
        <dbReference type="Pfam" id="PF00892"/>
    </source>
</evidence>
<dbReference type="InterPro" id="IPR037185">
    <property type="entry name" value="EmrE-like"/>
</dbReference>
<keyword evidence="1" id="KW-1133">Transmembrane helix</keyword>
<protein>
    <recommendedName>
        <fullName evidence="2">EamA domain-containing protein</fullName>
    </recommendedName>
</protein>
<dbReference type="EMBL" id="MGDF01000072">
    <property type="protein sequence ID" value="OGL45964.1"/>
    <property type="molecule type" value="Genomic_DNA"/>
</dbReference>
<dbReference type="GO" id="GO:0016020">
    <property type="term" value="C:membrane"/>
    <property type="evidence" value="ECO:0007669"/>
    <property type="project" value="InterPro"/>
</dbReference>
<feature type="transmembrane region" description="Helical" evidence="1">
    <location>
        <begin position="155"/>
        <end position="175"/>
    </location>
</feature>
<accession>A0A1F7RYA0</accession>
<dbReference type="InterPro" id="IPR000620">
    <property type="entry name" value="EamA_dom"/>
</dbReference>
<feature type="domain" description="EamA" evidence="2">
    <location>
        <begin position="153"/>
        <end position="288"/>
    </location>
</feature>
<evidence type="ECO:0000313" key="4">
    <source>
        <dbReference type="Proteomes" id="UP000178435"/>
    </source>
</evidence>
<feature type="transmembrane region" description="Helical" evidence="1">
    <location>
        <begin position="220"/>
        <end position="237"/>
    </location>
</feature>
<sequence length="290" mass="32155">MLWIPLSLACAFSLATTDALTKKVIPQYDVYLLAWVRNIFAAPIFIITLFLVKTPHLDIYFVLAVLTGLPLEILSVVLYLKSIKLSPISVTMPFLALTPAFLIITSYIMLGESPDLSGFAGILLITLGAYLLNLSSFKDGILAPLKAVLRERGSVLMIFVAFIYSITSNICKIGMNHSSPVFFASSYYLLLTILLTVFAKKKITNYSWFKTGSLAGIKSFSLIGFFYGLMVITHFTSMSLTNVAYMISVKRTSLIFSVLYGKLMFGEEKIRERLLGSVVMLIGVVLITLF</sequence>
<dbReference type="Gene3D" id="1.10.3730.20">
    <property type="match status" value="1"/>
</dbReference>
<feature type="transmembrane region" description="Helical" evidence="1">
    <location>
        <begin position="59"/>
        <end position="80"/>
    </location>
</feature>
<dbReference type="Pfam" id="PF00892">
    <property type="entry name" value="EamA"/>
    <property type="match status" value="2"/>
</dbReference>